<dbReference type="PANTHER" id="PTHR45453">
    <property type="entry name" value="PHOSPHATE REGULON SENSOR PROTEIN PHOR"/>
    <property type="match status" value="1"/>
</dbReference>
<comment type="caution">
    <text evidence="10">The sequence shown here is derived from an EMBL/GenBank/DDBJ whole genome shotgun (WGS) entry which is preliminary data.</text>
</comment>
<evidence type="ECO:0000256" key="6">
    <source>
        <dbReference type="ARBA" id="ARBA00022777"/>
    </source>
</evidence>
<dbReference type="InterPro" id="IPR004358">
    <property type="entry name" value="Sig_transdc_His_kin-like_C"/>
</dbReference>
<dbReference type="PROSITE" id="PS50885">
    <property type="entry name" value="HAMP"/>
    <property type="match status" value="1"/>
</dbReference>
<name>A0A286TWL4_9BACT</name>
<evidence type="ECO:0000256" key="7">
    <source>
        <dbReference type="ARBA" id="ARBA00023012"/>
    </source>
</evidence>
<gene>
    <name evidence="10" type="ORF">SCALIN_C10_0030</name>
</gene>
<keyword evidence="5" id="KW-0808">Transferase</keyword>
<dbReference type="SMART" id="SM00387">
    <property type="entry name" value="HATPase_c"/>
    <property type="match status" value="1"/>
</dbReference>
<dbReference type="PRINTS" id="PR00344">
    <property type="entry name" value="BCTRLSENSOR"/>
</dbReference>
<proteinExistence type="predicted"/>
<dbReference type="SUPFAM" id="SSF55874">
    <property type="entry name" value="ATPase domain of HSP90 chaperone/DNA topoisomerase II/histidine kinase"/>
    <property type="match status" value="1"/>
</dbReference>
<evidence type="ECO:0000313" key="11">
    <source>
        <dbReference type="Proteomes" id="UP000218542"/>
    </source>
</evidence>
<dbReference type="SUPFAM" id="SSF47384">
    <property type="entry name" value="Homodimeric domain of signal transducing histidine kinase"/>
    <property type="match status" value="1"/>
</dbReference>
<evidence type="ECO:0000313" key="10">
    <source>
        <dbReference type="EMBL" id="GAX60270.1"/>
    </source>
</evidence>
<accession>A0A286TWL4</accession>
<protein>
    <recommendedName>
        <fullName evidence="3">histidine kinase</fullName>
        <ecNumber evidence="3">2.7.13.3</ecNumber>
    </recommendedName>
</protein>
<evidence type="ECO:0000256" key="4">
    <source>
        <dbReference type="ARBA" id="ARBA00022553"/>
    </source>
</evidence>
<dbReference type="GO" id="GO:0016036">
    <property type="term" value="P:cellular response to phosphate starvation"/>
    <property type="evidence" value="ECO:0007669"/>
    <property type="project" value="TreeGrafter"/>
</dbReference>
<keyword evidence="7" id="KW-0902">Two-component regulatory system</keyword>
<evidence type="ECO:0000256" key="1">
    <source>
        <dbReference type="ARBA" id="ARBA00000085"/>
    </source>
</evidence>
<keyword evidence="4" id="KW-0597">Phosphoprotein</keyword>
<dbReference type="AlphaFoldDB" id="A0A286TWL4"/>
<dbReference type="FunFam" id="3.30.565.10:FF:000006">
    <property type="entry name" value="Sensor histidine kinase WalK"/>
    <property type="match status" value="1"/>
</dbReference>
<evidence type="ECO:0000256" key="3">
    <source>
        <dbReference type="ARBA" id="ARBA00012438"/>
    </source>
</evidence>
<dbReference type="InterPro" id="IPR050351">
    <property type="entry name" value="BphY/WalK/GraS-like"/>
</dbReference>
<dbReference type="InterPro" id="IPR003660">
    <property type="entry name" value="HAMP_dom"/>
</dbReference>
<dbReference type="Gene3D" id="1.10.287.130">
    <property type="match status" value="1"/>
</dbReference>
<dbReference type="Pfam" id="PF02518">
    <property type="entry name" value="HATPase_c"/>
    <property type="match status" value="1"/>
</dbReference>
<dbReference type="GO" id="GO:0004721">
    <property type="term" value="F:phosphoprotein phosphatase activity"/>
    <property type="evidence" value="ECO:0007669"/>
    <property type="project" value="TreeGrafter"/>
</dbReference>
<dbReference type="InterPro" id="IPR005467">
    <property type="entry name" value="His_kinase_dom"/>
</dbReference>
<dbReference type="EC" id="2.7.13.3" evidence="3"/>
<dbReference type="GO" id="GO:0005886">
    <property type="term" value="C:plasma membrane"/>
    <property type="evidence" value="ECO:0007669"/>
    <property type="project" value="TreeGrafter"/>
</dbReference>
<evidence type="ECO:0000256" key="2">
    <source>
        <dbReference type="ARBA" id="ARBA00004370"/>
    </source>
</evidence>
<dbReference type="PROSITE" id="PS50109">
    <property type="entry name" value="HIS_KIN"/>
    <property type="match status" value="1"/>
</dbReference>
<comment type="subcellular location">
    <subcellularLocation>
        <location evidence="2">Membrane</location>
    </subcellularLocation>
</comment>
<dbReference type="EMBL" id="BAOS01000010">
    <property type="protein sequence ID" value="GAX60270.1"/>
    <property type="molecule type" value="Genomic_DNA"/>
</dbReference>
<feature type="domain" description="HAMP" evidence="9">
    <location>
        <begin position="10"/>
        <end position="33"/>
    </location>
</feature>
<dbReference type="Pfam" id="PF00512">
    <property type="entry name" value="HisKA"/>
    <property type="match status" value="1"/>
</dbReference>
<evidence type="ECO:0000259" key="8">
    <source>
        <dbReference type="PROSITE" id="PS50109"/>
    </source>
</evidence>
<keyword evidence="11" id="KW-1185">Reference proteome</keyword>
<sequence>MKRRIFSSHTGDEVDELAHTINIMLDRIEESFTKIAQFTADVSHELRTPVASLKTGIEVMLSKDRTAAEYRKLLYHSLVSLERITRTISDLMELSRSDSGSNILHLKSFNLGNTLKEIQRKFSPVSDTKNIVLSNKEFPEVEINGDKIMLRRVFANLLDNAIKYTSPGGRVYISLEDRNDDVIVSITDTGVGITEESLRKIFDRCFRVDTSRSGETGGSGLGLSISKNIVEFHKGRIEVRSDIGVGSTFDVILPKNLINS</sequence>
<evidence type="ECO:0000256" key="5">
    <source>
        <dbReference type="ARBA" id="ARBA00022679"/>
    </source>
</evidence>
<feature type="domain" description="Histidine kinase" evidence="8">
    <location>
        <begin position="41"/>
        <end position="257"/>
    </location>
</feature>
<dbReference type="Proteomes" id="UP000218542">
    <property type="component" value="Unassembled WGS sequence"/>
</dbReference>
<dbReference type="SMART" id="SM00388">
    <property type="entry name" value="HisKA"/>
    <property type="match status" value="1"/>
</dbReference>
<dbReference type="Gene3D" id="3.30.565.10">
    <property type="entry name" value="Histidine kinase-like ATPase, C-terminal domain"/>
    <property type="match status" value="1"/>
</dbReference>
<evidence type="ECO:0000259" key="9">
    <source>
        <dbReference type="PROSITE" id="PS50885"/>
    </source>
</evidence>
<organism evidence="10 11">
    <name type="scientific">Candidatus Scalindua japonica</name>
    <dbReference type="NCBI Taxonomy" id="1284222"/>
    <lineage>
        <taxon>Bacteria</taxon>
        <taxon>Pseudomonadati</taxon>
        <taxon>Planctomycetota</taxon>
        <taxon>Candidatus Brocadiia</taxon>
        <taxon>Candidatus Brocadiales</taxon>
        <taxon>Candidatus Scalinduaceae</taxon>
        <taxon>Candidatus Scalindua</taxon>
    </lineage>
</organism>
<dbReference type="InterPro" id="IPR003661">
    <property type="entry name" value="HisK_dim/P_dom"/>
</dbReference>
<dbReference type="InterPro" id="IPR036097">
    <property type="entry name" value="HisK_dim/P_sf"/>
</dbReference>
<keyword evidence="6 10" id="KW-0418">Kinase</keyword>
<dbReference type="GO" id="GO:0000155">
    <property type="term" value="F:phosphorelay sensor kinase activity"/>
    <property type="evidence" value="ECO:0007669"/>
    <property type="project" value="InterPro"/>
</dbReference>
<comment type="catalytic activity">
    <reaction evidence="1">
        <text>ATP + protein L-histidine = ADP + protein N-phospho-L-histidine.</text>
        <dbReference type="EC" id="2.7.13.3"/>
    </reaction>
</comment>
<dbReference type="InterPro" id="IPR003594">
    <property type="entry name" value="HATPase_dom"/>
</dbReference>
<reference evidence="11" key="1">
    <citation type="journal article" date="2017" name="Environ. Microbiol. Rep.">
        <title>Genetic Diversity of Marine Anaerobic Ammonium-Oxidizing Bacteria as Revealed by Genomic and Proteomic Analyses of 'Candidatus Scalindua japonica'.</title>
        <authorList>
            <person name="Oshiki M."/>
            <person name="Mizuto K."/>
            <person name="Kimura Z."/>
            <person name="Kindaichi T."/>
            <person name="Satoh H."/>
            <person name="Okabe S."/>
        </authorList>
    </citation>
    <scope>NUCLEOTIDE SEQUENCE [LARGE SCALE GENOMIC DNA]</scope>
    <source>
        <strain evidence="11">husup-a2</strain>
    </source>
</reference>
<dbReference type="CDD" id="cd00082">
    <property type="entry name" value="HisKA"/>
    <property type="match status" value="1"/>
</dbReference>
<dbReference type="InterPro" id="IPR036890">
    <property type="entry name" value="HATPase_C_sf"/>
</dbReference>
<dbReference type="PANTHER" id="PTHR45453:SF1">
    <property type="entry name" value="PHOSPHATE REGULON SENSOR PROTEIN PHOR"/>
    <property type="match status" value="1"/>
</dbReference>